<comment type="subcellular location">
    <subcellularLocation>
        <location evidence="1">Membrane</location>
        <topology evidence="1">Multi-pass membrane protein</topology>
    </subcellularLocation>
</comment>
<accession>A0ABW2QJM9</accession>
<evidence type="ECO:0000256" key="4">
    <source>
        <dbReference type="ARBA" id="ARBA00022989"/>
    </source>
</evidence>
<comment type="similarity">
    <text evidence="2">Belongs to the EamA transporter family.</text>
</comment>
<feature type="transmembrane region" description="Helical" evidence="6">
    <location>
        <begin position="193"/>
        <end position="214"/>
    </location>
</feature>
<comment type="caution">
    <text evidence="8">The sequence shown here is derived from an EMBL/GenBank/DDBJ whole genome shotgun (WGS) entry which is preliminary data.</text>
</comment>
<evidence type="ECO:0000256" key="3">
    <source>
        <dbReference type="ARBA" id="ARBA00022692"/>
    </source>
</evidence>
<dbReference type="Pfam" id="PF00892">
    <property type="entry name" value="EamA"/>
    <property type="match status" value="2"/>
</dbReference>
<reference evidence="9" key="1">
    <citation type="journal article" date="2019" name="Int. J. Syst. Evol. Microbiol.">
        <title>The Global Catalogue of Microorganisms (GCM) 10K type strain sequencing project: providing services to taxonomists for standard genome sequencing and annotation.</title>
        <authorList>
            <consortium name="The Broad Institute Genomics Platform"/>
            <consortium name="The Broad Institute Genome Sequencing Center for Infectious Disease"/>
            <person name="Wu L."/>
            <person name="Ma J."/>
        </authorList>
    </citation>
    <scope>NUCLEOTIDE SEQUENCE [LARGE SCALE GENOMIC DNA]</scope>
    <source>
        <strain evidence="9">CGMCC 1.12371</strain>
    </source>
</reference>
<dbReference type="Gene3D" id="1.10.3730.20">
    <property type="match status" value="1"/>
</dbReference>
<feature type="transmembrane region" description="Helical" evidence="6">
    <location>
        <begin position="284"/>
        <end position="305"/>
    </location>
</feature>
<dbReference type="EMBL" id="JBHTCA010000001">
    <property type="protein sequence ID" value="MFC7407483.1"/>
    <property type="molecule type" value="Genomic_DNA"/>
</dbReference>
<dbReference type="Proteomes" id="UP001596501">
    <property type="component" value="Unassembled WGS sequence"/>
</dbReference>
<evidence type="ECO:0000313" key="9">
    <source>
        <dbReference type="Proteomes" id="UP001596501"/>
    </source>
</evidence>
<protein>
    <submittedName>
        <fullName evidence="8">DMT family transporter</fullName>
    </submittedName>
</protein>
<keyword evidence="9" id="KW-1185">Reference proteome</keyword>
<feature type="transmembrane region" description="Helical" evidence="6">
    <location>
        <begin position="158"/>
        <end position="181"/>
    </location>
</feature>
<dbReference type="PANTHER" id="PTHR32322">
    <property type="entry name" value="INNER MEMBRANE TRANSPORTER"/>
    <property type="match status" value="1"/>
</dbReference>
<keyword evidence="3 6" id="KW-0812">Transmembrane</keyword>
<evidence type="ECO:0000259" key="7">
    <source>
        <dbReference type="Pfam" id="PF00892"/>
    </source>
</evidence>
<feature type="transmembrane region" description="Helical" evidence="6">
    <location>
        <begin position="40"/>
        <end position="60"/>
    </location>
</feature>
<dbReference type="RefSeq" id="WP_382219138.1">
    <property type="nucleotide sequence ID" value="NZ_JBHTCA010000001.1"/>
</dbReference>
<feature type="transmembrane region" description="Helical" evidence="6">
    <location>
        <begin position="98"/>
        <end position="116"/>
    </location>
</feature>
<dbReference type="SUPFAM" id="SSF103481">
    <property type="entry name" value="Multidrug resistance efflux transporter EmrE"/>
    <property type="match status" value="2"/>
</dbReference>
<feature type="domain" description="EamA" evidence="7">
    <location>
        <begin position="160"/>
        <end position="295"/>
    </location>
</feature>
<feature type="transmembrane region" description="Helical" evidence="6">
    <location>
        <begin position="72"/>
        <end position="92"/>
    </location>
</feature>
<evidence type="ECO:0000256" key="5">
    <source>
        <dbReference type="ARBA" id="ARBA00023136"/>
    </source>
</evidence>
<dbReference type="InterPro" id="IPR050638">
    <property type="entry name" value="AA-Vitamin_Transporters"/>
</dbReference>
<evidence type="ECO:0000256" key="6">
    <source>
        <dbReference type="SAM" id="Phobius"/>
    </source>
</evidence>
<feature type="domain" description="EamA" evidence="7">
    <location>
        <begin position="12"/>
        <end position="144"/>
    </location>
</feature>
<organism evidence="8 9">
    <name type="scientific">Hydrogenophaga atypica</name>
    <dbReference type="NCBI Taxonomy" id="249409"/>
    <lineage>
        <taxon>Bacteria</taxon>
        <taxon>Pseudomonadati</taxon>
        <taxon>Pseudomonadota</taxon>
        <taxon>Betaproteobacteria</taxon>
        <taxon>Burkholderiales</taxon>
        <taxon>Comamonadaceae</taxon>
        <taxon>Hydrogenophaga</taxon>
    </lineage>
</organism>
<feature type="transmembrane region" description="Helical" evidence="6">
    <location>
        <begin position="251"/>
        <end position="272"/>
    </location>
</feature>
<proteinExistence type="inferred from homology"/>
<evidence type="ECO:0000256" key="1">
    <source>
        <dbReference type="ARBA" id="ARBA00004141"/>
    </source>
</evidence>
<name>A0ABW2QJM9_9BURK</name>
<feature type="transmembrane region" description="Helical" evidence="6">
    <location>
        <begin position="226"/>
        <end position="244"/>
    </location>
</feature>
<dbReference type="PANTHER" id="PTHR32322:SF2">
    <property type="entry name" value="EAMA DOMAIN-CONTAINING PROTEIN"/>
    <property type="match status" value="1"/>
</dbReference>
<dbReference type="InterPro" id="IPR037185">
    <property type="entry name" value="EmrE-like"/>
</dbReference>
<keyword evidence="5 6" id="KW-0472">Membrane</keyword>
<keyword evidence="4 6" id="KW-1133">Transmembrane helix</keyword>
<sequence>MPTSRQPVDALAMGLMLLLCMLWGLQQVAMKATAPDMSPLMQVALRSGIAALLVGAVMVWRGERMSLRDGTFWPGVVVGSLFALEYLLVGLGMRLTSASHMVVFLYTAPLFAALGLHWKLPSERLRPLQWLGIAVAFGGLVLAFSGHAGSTQHVNTNMLLGDALGLLGGMAWGATTVVLRSSKLGQAPATQTLLYQLVAAAVLLLPAAIALGQADIRPTAMAWSNLAFQAVIVSFASFLLWFWLLKKYLAAQLGVFSFLTPLFGVGFGVWLLGEPLEPRFVAGAGLVLLGIVGVSGHTWLAQVLLRRKAAQHVKLTP</sequence>
<feature type="transmembrane region" description="Helical" evidence="6">
    <location>
        <begin position="128"/>
        <end position="146"/>
    </location>
</feature>
<evidence type="ECO:0000313" key="8">
    <source>
        <dbReference type="EMBL" id="MFC7407483.1"/>
    </source>
</evidence>
<dbReference type="InterPro" id="IPR000620">
    <property type="entry name" value="EamA_dom"/>
</dbReference>
<gene>
    <name evidence="8" type="ORF">ACFQPB_01270</name>
</gene>
<evidence type="ECO:0000256" key="2">
    <source>
        <dbReference type="ARBA" id="ARBA00007362"/>
    </source>
</evidence>